<feature type="chain" id="PRO_5042467608" description="Secreted protein" evidence="1">
    <location>
        <begin position="18"/>
        <end position="93"/>
    </location>
</feature>
<dbReference type="Proteomes" id="UP000075880">
    <property type="component" value="Unassembled WGS sequence"/>
</dbReference>
<reference evidence="2" key="1">
    <citation type="submission" date="2024-04" db="UniProtKB">
        <authorList>
            <consortium name="EnsemblMetazoa"/>
        </authorList>
    </citation>
    <scope>IDENTIFICATION</scope>
    <source>
        <strain evidence="2">EBRO</strain>
    </source>
</reference>
<organism evidence="2 3">
    <name type="scientific">Anopheles atroparvus</name>
    <name type="common">European mosquito</name>
    <dbReference type="NCBI Taxonomy" id="41427"/>
    <lineage>
        <taxon>Eukaryota</taxon>
        <taxon>Metazoa</taxon>
        <taxon>Ecdysozoa</taxon>
        <taxon>Arthropoda</taxon>
        <taxon>Hexapoda</taxon>
        <taxon>Insecta</taxon>
        <taxon>Pterygota</taxon>
        <taxon>Neoptera</taxon>
        <taxon>Endopterygota</taxon>
        <taxon>Diptera</taxon>
        <taxon>Nematocera</taxon>
        <taxon>Culicoidea</taxon>
        <taxon>Culicidae</taxon>
        <taxon>Anophelinae</taxon>
        <taxon>Anopheles</taxon>
    </lineage>
</organism>
<keyword evidence="3" id="KW-1185">Reference proteome</keyword>
<sequence>MFVLLFLVLALHHYTLVHVLHRDFFRRELLHIQVDLELIVRDVHRRAAVPFCGHARAMPRSVVAFQMRFKVTMVMSVLMLLLCSVVQDSCGGG</sequence>
<feature type="signal peptide" evidence="1">
    <location>
        <begin position="1"/>
        <end position="17"/>
    </location>
</feature>
<evidence type="ECO:0000256" key="1">
    <source>
        <dbReference type="SAM" id="SignalP"/>
    </source>
</evidence>
<dbReference type="AlphaFoldDB" id="A0AAG5DGY0"/>
<accession>A0AAG5DGY0</accession>
<evidence type="ECO:0000313" key="2">
    <source>
        <dbReference type="EnsemblMetazoa" id="ENSAATROPP009953"/>
    </source>
</evidence>
<evidence type="ECO:0008006" key="4">
    <source>
        <dbReference type="Google" id="ProtNLM"/>
    </source>
</evidence>
<proteinExistence type="predicted"/>
<dbReference type="EnsemblMetazoa" id="ENSAATROPT011022">
    <property type="protein sequence ID" value="ENSAATROPP009953"/>
    <property type="gene ID" value="ENSAATROPG008973"/>
</dbReference>
<name>A0AAG5DGY0_ANOAO</name>
<evidence type="ECO:0000313" key="3">
    <source>
        <dbReference type="Proteomes" id="UP000075880"/>
    </source>
</evidence>
<keyword evidence="1" id="KW-0732">Signal</keyword>
<protein>
    <recommendedName>
        <fullName evidence="4">Secreted protein</fullName>
    </recommendedName>
</protein>